<accession>A0ABR7VJZ9</accession>
<evidence type="ECO:0000313" key="1">
    <source>
        <dbReference type="EMBL" id="MBD1221601.1"/>
    </source>
</evidence>
<name>A0ABR7VJZ9_VIRHA</name>
<reference evidence="1 2" key="1">
    <citation type="submission" date="2020-09" db="EMBL/GenBank/DDBJ databases">
        <title>Draft Genome Sequences of Oil-Oxidizing Bacteria Halomonas titanicae, Marinobacter lutaoensis, and Virgibacillus halodenitrificans Isolated from Highly Saline Environments.</title>
        <authorList>
            <person name="Grouzdev D.S."/>
            <person name="Sokolova D.S."/>
            <person name="Semenova E.M."/>
            <person name="Borzenkov I.A."/>
            <person name="Bidzhieva S.K."/>
            <person name="Poltaraus A.B."/>
            <person name="Nazina T.N."/>
        </authorList>
    </citation>
    <scope>NUCLEOTIDE SEQUENCE [LARGE SCALE GENOMIC DNA]</scope>
    <source>
        <strain evidence="1 2">VKM B-3472D</strain>
    </source>
</reference>
<keyword evidence="2" id="KW-1185">Reference proteome</keyword>
<dbReference type="Proteomes" id="UP000621631">
    <property type="component" value="Unassembled WGS sequence"/>
</dbReference>
<organism evidence="1 2">
    <name type="scientific">Virgibacillus halodenitrificans</name>
    <name type="common">Bacillus halodenitrificans</name>
    <dbReference type="NCBI Taxonomy" id="1482"/>
    <lineage>
        <taxon>Bacteria</taxon>
        <taxon>Bacillati</taxon>
        <taxon>Bacillota</taxon>
        <taxon>Bacilli</taxon>
        <taxon>Bacillales</taxon>
        <taxon>Bacillaceae</taxon>
        <taxon>Virgibacillus</taxon>
    </lineage>
</organism>
<gene>
    <name evidence="1" type="ORF">IC602_03190</name>
</gene>
<proteinExistence type="predicted"/>
<sequence>MKKQEFLERIESEGLNIGEYIIKLDRISDAPLVLGCAYNQGVWKVYETRERGGHSIIKKIDSEEDAFDYFYKVVLSQHNRFNN</sequence>
<evidence type="ECO:0000313" key="2">
    <source>
        <dbReference type="Proteomes" id="UP000621631"/>
    </source>
</evidence>
<comment type="caution">
    <text evidence="1">The sequence shown here is derived from an EMBL/GenBank/DDBJ whole genome shotgun (WGS) entry which is preliminary data.</text>
</comment>
<protein>
    <submittedName>
        <fullName evidence="1">Uncharacterized protein</fullName>
    </submittedName>
</protein>
<dbReference type="EMBL" id="JACWEZ010000002">
    <property type="protein sequence ID" value="MBD1221601.1"/>
    <property type="molecule type" value="Genomic_DNA"/>
</dbReference>
<dbReference type="RefSeq" id="WP_160949865.1">
    <property type="nucleotide sequence ID" value="NZ_JACWEZ010000002.1"/>
</dbReference>